<accession>X1G2X3</accession>
<dbReference type="SMART" id="SM00028">
    <property type="entry name" value="TPR"/>
    <property type="match status" value="2"/>
</dbReference>
<dbReference type="EMBL" id="BARU01016761">
    <property type="protein sequence ID" value="GAH52256.1"/>
    <property type="molecule type" value="Genomic_DNA"/>
</dbReference>
<comment type="caution">
    <text evidence="1">The sequence shown here is derived from an EMBL/GenBank/DDBJ whole genome shotgun (WGS) entry which is preliminary data.</text>
</comment>
<dbReference type="Pfam" id="PF13174">
    <property type="entry name" value="TPR_6"/>
    <property type="match status" value="1"/>
</dbReference>
<reference evidence="1" key="1">
    <citation type="journal article" date="2014" name="Front. Microbiol.">
        <title>High frequency of phylogenetically diverse reductive dehalogenase-homologous genes in deep subseafloor sedimentary metagenomes.</title>
        <authorList>
            <person name="Kawai M."/>
            <person name="Futagami T."/>
            <person name="Toyoda A."/>
            <person name="Takaki Y."/>
            <person name="Nishi S."/>
            <person name="Hori S."/>
            <person name="Arai W."/>
            <person name="Tsubouchi T."/>
            <person name="Morono Y."/>
            <person name="Uchiyama I."/>
            <person name="Ito T."/>
            <person name="Fujiyama A."/>
            <person name="Inagaki F."/>
            <person name="Takami H."/>
        </authorList>
    </citation>
    <scope>NUCLEOTIDE SEQUENCE</scope>
    <source>
        <strain evidence="1">Expedition CK06-06</strain>
    </source>
</reference>
<dbReference type="PROSITE" id="PS50005">
    <property type="entry name" value="TPR"/>
    <property type="match status" value="1"/>
</dbReference>
<proteinExistence type="predicted"/>
<evidence type="ECO:0000313" key="1">
    <source>
        <dbReference type="EMBL" id="GAH52256.1"/>
    </source>
</evidence>
<organism evidence="1">
    <name type="scientific">marine sediment metagenome</name>
    <dbReference type="NCBI Taxonomy" id="412755"/>
    <lineage>
        <taxon>unclassified sequences</taxon>
        <taxon>metagenomes</taxon>
        <taxon>ecological metagenomes</taxon>
    </lineage>
</organism>
<dbReference type="SUPFAM" id="SSF48452">
    <property type="entry name" value="TPR-like"/>
    <property type="match status" value="1"/>
</dbReference>
<gene>
    <name evidence="1" type="ORF">S03H2_27843</name>
</gene>
<protein>
    <submittedName>
        <fullName evidence="1">Uncharacterized protein</fullName>
    </submittedName>
</protein>
<sequence>MKFNKLILIILILSTLIIQFPLLLIAGDFQTAEKHFYEGKYEEALSHYQKSVSKYKNNKKISAYIDYQIAECYYFQRKYNKAIKKYNDIIERDSQNEIKIRIMSRLGDSYFLIKN</sequence>
<dbReference type="InterPro" id="IPR011990">
    <property type="entry name" value="TPR-like_helical_dom_sf"/>
</dbReference>
<name>X1G2X3_9ZZZZ</name>
<dbReference type="Gene3D" id="1.25.40.10">
    <property type="entry name" value="Tetratricopeptide repeat domain"/>
    <property type="match status" value="1"/>
</dbReference>
<dbReference type="AlphaFoldDB" id="X1G2X3"/>
<dbReference type="InterPro" id="IPR019734">
    <property type="entry name" value="TPR_rpt"/>
</dbReference>